<evidence type="ECO:0000256" key="1">
    <source>
        <dbReference type="SAM" id="Phobius"/>
    </source>
</evidence>
<feature type="transmembrane region" description="Helical" evidence="1">
    <location>
        <begin position="90"/>
        <end position="109"/>
    </location>
</feature>
<keyword evidence="1" id="KW-0472">Membrane</keyword>
<accession>V4GP62</accession>
<name>V4GP62_9EURY</name>
<dbReference type="AlphaFoldDB" id="V4GP62"/>
<keyword evidence="1" id="KW-1133">Transmembrane helix</keyword>
<dbReference type="Proteomes" id="UP000017840">
    <property type="component" value="Unassembled WGS sequence"/>
</dbReference>
<dbReference type="RefSeq" id="WP_023395575.1">
    <property type="nucleotide sequence ID" value="NZ_ASGZ01000061.1"/>
</dbReference>
<evidence type="ECO:0000313" key="2">
    <source>
        <dbReference type="EMBL" id="ESP87186.1"/>
    </source>
</evidence>
<keyword evidence="3" id="KW-1185">Reference proteome</keyword>
<comment type="caution">
    <text evidence="2">The sequence shown here is derived from an EMBL/GenBank/DDBJ whole genome shotgun (WGS) entry which is preliminary data.</text>
</comment>
<dbReference type="EMBL" id="ASGZ01000061">
    <property type="protein sequence ID" value="ESP87186.1"/>
    <property type="molecule type" value="Genomic_DNA"/>
</dbReference>
<dbReference type="Pfam" id="PF25927">
    <property type="entry name" value="DUF7972"/>
    <property type="match status" value="1"/>
</dbReference>
<organism evidence="2 3">
    <name type="scientific">Candidatus Halobonum tyrrellensis G22</name>
    <dbReference type="NCBI Taxonomy" id="1324957"/>
    <lineage>
        <taxon>Archaea</taxon>
        <taxon>Methanobacteriati</taxon>
        <taxon>Methanobacteriota</taxon>
        <taxon>Stenosarchaea group</taxon>
        <taxon>Halobacteria</taxon>
        <taxon>Halobacteriales</taxon>
        <taxon>Haloferacaceae</taxon>
        <taxon>Candidatus Halobonum</taxon>
    </lineage>
</organism>
<evidence type="ECO:0000313" key="3">
    <source>
        <dbReference type="Proteomes" id="UP000017840"/>
    </source>
</evidence>
<proteinExistence type="predicted"/>
<reference evidence="2 3" key="1">
    <citation type="journal article" date="2013" name="Genome Announc.">
        <title>Draft Genome Sequence of 'Candidatus Halobonum tyrrellensis' Strain G22, Isolated from the Hypersaline Waters of Lake Tyrrell, Australia.</title>
        <authorList>
            <person name="Ugalde J.A."/>
            <person name="Narasingarao P."/>
            <person name="Kuo S."/>
            <person name="Podell S."/>
            <person name="Allen E.E."/>
        </authorList>
    </citation>
    <scope>NUCLEOTIDE SEQUENCE [LARGE SCALE GENOMIC DNA]</scope>
    <source>
        <strain evidence="2 3">G22</strain>
    </source>
</reference>
<feature type="transmembrane region" description="Helical" evidence="1">
    <location>
        <begin position="320"/>
        <end position="344"/>
    </location>
</feature>
<feature type="transmembrane region" description="Helical" evidence="1">
    <location>
        <begin position="51"/>
        <end position="70"/>
    </location>
</feature>
<feature type="transmembrane region" description="Helical" evidence="1">
    <location>
        <begin position="286"/>
        <end position="308"/>
    </location>
</feature>
<dbReference type="eggNOG" id="arCOG08131">
    <property type="taxonomic scope" value="Archaea"/>
</dbReference>
<keyword evidence="1" id="KW-0812">Transmembrane</keyword>
<dbReference type="OrthoDB" id="202254at2157"/>
<gene>
    <name evidence="2" type="ORF">K933_15014</name>
</gene>
<sequence>MTVTEEVEERGETVKEEIEEHTVELEFLDEGSGYVSRLKQWLLISGSRRTIIAALLVVVFCAFVAMSFVWSDFAEMLSPNTESNLSTLFTRLLSGVILLVSIVTSVNSLSISQELTPVGEQHDRVVKSWDFRERAAEITEQSVSPPVPGEFLKAIIEQVENDLKAFKAEADDNLDGQAESDAEEVREEVSDYLDGIRDGLERTRDVVSNPQNAAVNVAMFGSSYDVSEYVNSVRELQAEHGSTLGDDEASEQLDRIVDSLQYFISAREYFKTVYYKREFSYLSRDLLYSGLPAILVLSYVIVGLPMGAEAFPNGPIYAQINLMTLCMAFVYTMGLAPFLVLTAYTLRAAVIAQKTVSEGAFTLN</sequence>
<dbReference type="InterPro" id="IPR058278">
    <property type="entry name" value="DUF7972"/>
</dbReference>
<protein>
    <submittedName>
        <fullName evidence="2">Uncharacterized protein</fullName>
    </submittedName>
</protein>